<feature type="domain" description="Protein kinase" evidence="3">
    <location>
        <begin position="308"/>
        <end position="345"/>
    </location>
</feature>
<feature type="compositionally biased region" description="Polar residues" evidence="2">
    <location>
        <begin position="47"/>
        <end position="56"/>
    </location>
</feature>
<protein>
    <recommendedName>
        <fullName evidence="3">Protein kinase domain-containing protein</fullName>
    </recommendedName>
</protein>
<dbReference type="EMBL" id="ML005026">
    <property type="protein sequence ID" value="RKP20750.1"/>
    <property type="molecule type" value="Genomic_DNA"/>
</dbReference>
<evidence type="ECO:0000313" key="5">
    <source>
        <dbReference type="Proteomes" id="UP000281549"/>
    </source>
</evidence>
<keyword evidence="1" id="KW-0067">ATP-binding</keyword>
<dbReference type="SUPFAM" id="SSF56112">
    <property type="entry name" value="Protein kinase-like (PK-like)"/>
    <property type="match status" value="1"/>
</dbReference>
<feature type="region of interest" description="Disordered" evidence="2">
    <location>
        <begin position="79"/>
        <end position="104"/>
    </location>
</feature>
<evidence type="ECO:0000259" key="3">
    <source>
        <dbReference type="PROSITE" id="PS50011"/>
    </source>
</evidence>
<sequence>MTLTQPATDEFSPFSNKGKDSELFWENKENTCSQISGASPFARRLSMPSNNISPDATPTWKGIKPDPLAFRSTGFLSKKTRLLGKNSEASTPTPNTPSKKMHSKVLLQYTPQIVQSTIKQSIGTPRRNSLLSKAPENNKWVEDVFESQAIRRPGIEEEQTDEDGSPNPSTPHPGHAHNIFQTPLYVRSSSPPFDPQQSPASPSSPLDQRKSFNLYSSPIREDDDRNSMIFDDNDNDENEMAMSPLLLFTRNDEKQNFSSEMRGVSSSIFIWRTMFPHILDKHFFSQQDRNELLNCDFNDKEDYFLKHYEIVESLGSGSFADVYKTRRRDDGLFSAVKKTRTPFQG</sequence>
<keyword evidence="1" id="KW-0547">Nucleotide-binding</keyword>
<feature type="non-terminal residue" evidence="4">
    <location>
        <position position="345"/>
    </location>
</feature>
<name>A0A4P9YPX3_ROZAC</name>
<proteinExistence type="predicted"/>
<feature type="binding site" evidence="1">
    <location>
        <position position="338"/>
    </location>
    <ligand>
        <name>ATP</name>
        <dbReference type="ChEBI" id="CHEBI:30616"/>
    </ligand>
</feature>
<evidence type="ECO:0000256" key="1">
    <source>
        <dbReference type="PROSITE-ProRule" id="PRU10141"/>
    </source>
</evidence>
<dbReference type="PROSITE" id="PS00107">
    <property type="entry name" value="PROTEIN_KINASE_ATP"/>
    <property type="match status" value="1"/>
</dbReference>
<organism evidence="4 5">
    <name type="scientific">Rozella allomycis (strain CSF55)</name>
    <dbReference type="NCBI Taxonomy" id="988480"/>
    <lineage>
        <taxon>Eukaryota</taxon>
        <taxon>Fungi</taxon>
        <taxon>Fungi incertae sedis</taxon>
        <taxon>Cryptomycota</taxon>
        <taxon>Cryptomycota incertae sedis</taxon>
        <taxon>Rozella</taxon>
    </lineage>
</organism>
<dbReference type="GO" id="GO:0005524">
    <property type="term" value="F:ATP binding"/>
    <property type="evidence" value="ECO:0007669"/>
    <property type="project" value="UniProtKB-UniRule"/>
</dbReference>
<feature type="compositionally biased region" description="Polar residues" evidence="2">
    <location>
        <begin position="87"/>
        <end position="98"/>
    </location>
</feature>
<feature type="compositionally biased region" description="Low complexity" evidence="2">
    <location>
        <begin position="188"/>
        <end position="205"/>
    </location>
</feature>
<reference evidence="5" key="1">
    <citation type="journal article" date="2018" name="Nat. Microbiol.">
        <title>Leveraging single-cell genomics to expand the fungal tree of life.</title>
        <authorList>
            <person name="Ahrendt S.R."/>
            <person name="Quandt C.A."/>
            <person name="Ciobanu D."/>
            <person name="Clum A."/>
            <person name="Salamov A."/>
            <person name="Andreopoulos B."/>
            <person name="Cheng J.F."/>
            <person name="Woyke T."/>
            <person name="Pelin A."/>
            <person name="Henrissat B."/>
            <person name="Reynolds N.K."/>
            <person name="Benny G.L."/>
            <person name="Smith M.E."/>
            <person name="James T.Y."/>
            <person name="Grigoriev I.V."/>
        </authorList>
    </citation>
    <scope>NUCLEOTIDE SEQUENCE [LARGE SCALE GENOMIC DNA]</scope>
    <source>
        <strain evidence="5">CSF55</strain>
    </source>
</reference>
<dbReference type="InterPro" id="IPR011009">
    <property type="entry name" value="Kinase-like_dom_sf"/>
</dbReference>
<feature type="region of interest" description="Disordered" evidence="2">
    <location>
        <begin position="1"/>
        <end position="20"/>
    </location>
</feature>
<dbReference type="AlphaFoldDB" id="A0A4P9YPX3"/>
<evidence type="ECO:0000313" key="4">
    <source>
        <dbReference type="EMBL" id="RKP20750.1"/>
    </source>
</evidence>
<gene>
    <name evidence="4" type="ORF">ROZALSC1DRAFT_27801</name>
</gene>
<accession>A0A4P9YPX3</accession>
<dbReference type="Proteomes" id="UP000281549">
    <property type="component" value="Unassembled WGS sequence"/>
</dbReference>
<dbReference type="GO" id="GO:0004672">
    <property type="term" value="F:protein kinase activity"/>
    <property type="evidence" value="ECO:0007669"/>
    <property type="project" value="InterPro"/>
</dbReference>
<dbReference type="InterPro" id="IPR017441">
    <property type="entry name" value="Protein_kinase_ATP_BS"/>
</dbReference>
<feature type="region of interest" description="Disordered" evidence="2">
    <location>
        <begin position="46"/>
        <end position="65"/>
    </location>
</feature>
<dbReference type="Gene3D" id="3.30.200.20">
    <property type="entry name" value="Phosphorylase Kinase, domain 1"/>
    <property type="match status" value="1"/>
</dbReference>
<dbReference type="PROSITE" id="PS50011">
    <property type="entry name" value="PROTEIN_KINASE_DOM"/>
    <property type="match status" value="1"/>
</dbReference>
<evidence type="ECO:0000256" key="2">
    <source>
        <dbReference type="SAM" id="MobiDB-lite"/>
    </source>
</evidence>
<dbReference type="InterPro" id="IPR000719">
    <property type="entry name" value="Prot_kinase_dom"/>
</dbReference>
<feature type="region of interest" description="Disordered" evidence="2">
    <location>
        <begin position="142"/>
        <end position="236"/>
    </location>
</feature>